<dbReference type="AlphaFoldDB" id="A0A833S0L4"/>
<comment type="caution">
    <text evidence="2">The sequence shown here is derived from an EMBL/GenBank/DDBJ whole genome shotgun (WGS) entry which is preliminary data.</text>
</comment>
<dbReference type="InterPro" id="IPR008906">
    <property type="entry name" value="HATC_C_dom"/>
</dbReference>
<sequence>MLDEQAELNAYLARNLEKEEKSTFDLLLQWWNASGKTTYPMLAKVARSMLCIPAVSAIYKSRFFSAGIVMSKARNSLKPSML</sequence>
<accession>A0A833S0L4</accession>
<dbReference type="Pfam" id="PF05699">
    <property type="entry name" value="Dimer_Tnp_hAT"/>
    <property type="match status" value="1"/>
</dbReference>
<dbReference type="EMBL" id="JAACNO010002387">
    <property type="protein sequence ID" value="KAF4133408.1"/>
    <property type="molecule type" value="Genomic_DNA"/>
</dbReference>
<dbReference type="SUPFAM" id="SSF53098">
    <property type="entry name" value="Ribonuclease H-like"/>
    <property type="match status" value="1"/>
</dbReference>
<proteinExistence type="predicted"/>
<dbReference type="EMBL" id="WSZM01000247">
    <property type="protein sequence ID" value="KAF4037197.1"/>
    <property type="molecule type" value="Genomic_DNA"/>
</dbReference>
<feature type="domain" description="HAT C-terminal dimerisation" evidence="1">
    <location>
        <begin position="7"/>
        <end position="81"/>
    </location>
</feature>
<organism evidence="2 5">
    <name type="scientific">Phytophthora infestans</name>
    <name type="common">Potato late blight agent</name>
    <name type="synonym">Botrytis infestans</name>
    <dbReference type="NCBI Taxonomy" id="4787"/>
    <lineage>
        <taxon>Eukaryota</taxon>
        <taxon>Sar</taxon>
        <taxon>Stramenopiles</taxon>
        <taxon>Oomycota</taxon>
        <taxon>Peronosporomycetes</taxon>
        <taxon>Peronosporales</taxon>
        <taxon>Peronosporaceae</taxon>
        <taxon>Phytophthora</taxon>
    </lineage>
</organism>
<reference evidence="2" key="1">
    <citation type="submission" date="2020-04" db="EMBL/GenBank/DDBJ databases">
        <title>Hybrid Assembly of Korean Phytophthora infestans isolates.</title>
        <authorList>
            <person name="Prokchorchik M."/>
            <person name="Lee Y."/>
            <person name="Seo J."/>
            <person name="Cho J.-H."/>
            <person name="Park Y.-E."/>
            <person name="Jang D.-C."/>
            <person name="Im J.-S."/>
            <person name="Choi J.-G."/>
            <person name="Park H.-J."/>
            <person name="Lee G.-B."/>
            <person name="Lee Y.-G."/>
            <person name="Hong S.-Y."/>
            <person name="Cho K."/>
            <person name="Sohn K.H."/>
        </authorList>
    </citation>
    <scope>NUCLEOTIDE SEQUENCE</scope>
    <source>
        <strain evidence="2">KR_1_A1</strain>
        <strain evidence="3">KR_2_A2</strain>
    </source>
</reference>
<protein>
    <submittedName>
        <fullName evidence="2">HAT family C-terminal dimerization region</fullName>
    </submittedName>
</protein>
<keyword evidence="5" id="KW-1185">Reference proteome</keyword>
<dbReference type="Proteomes" id="UP000602510">
    <property type="component" value="Unassembled WGS sequence"/>
</dbReference>
<evidence type="ECO:0000313" key="5">
    <source>
        <dbReference type="Proteomes" id="UP000602510"/>
    </source>
</evidence>
<evidence type="ECO:0000259" key="1">
    <source>
        <dbReference type="Pfam" id="PF05699"/>
    </source>
</evidence>
<evidence type="ECO:0000313" key="2">
    <source>
        <dbReference type="EMBL" id="KAF4037197.1"/>
    </source>
</evidence>
<dbReference type="EMBL" id="JAACNO010001918">
    <property type="protein sequence ID" value="KAF4136630.1"/>
    <property type="molecule type" value="Genomic_DNA"/>
</dbReference>
<evidence type="ECO:0000313" key="4">
    <source>
        <dbReference type="EMBL" id="KAF4136630.1"/>
    </source>
</evidence>
<evidence type="ECO:0000313" key="3">
    <source>
        <dbReference type="EMBL" id="KAF4133408.1"/>
    </source>
</evidence>
<dbReference type="InterPro" id="IPR012337">
    <property type="entry name" value="RNaseH-like_sf"/>
</dbReference>
<name>A0A833S0L4_PHYIN</name>
<dbReference type="GO" id="GO:0046983">
    <property type="term" value="F:protein dimerization activity"/>
    <property type="evidence" value="ECO:0007669"/>
    <property type="project" value="InterPro"/>
</dbReference>
<gene>
    <name evidence="2" type="ORF">GN244_ATG10693</name>
    <name evidence="4" type="ORF">GN958_ATG14175</name>
    <name evidence="3" type="ORF">GN958_ATG17401</name>
</gene>
<dbReference type="Proteomes" id="UP000704712">
    <property type="component" value="Unassembled WGS sequence"/>
</dbReference>